<feature type="transmembrane region" description="Helical" evidence="13">
    <location>
        <begin position="44"/>
        <end position="64"/>
    </location>
</feature>
<feature type="transmembrane region" description="Helical" evidence="13">
    <location>
        <begin position="122"/>
        <end position="141"/>
    </location>
</feature>
<keyword evidence="9" id="KW-0067">ATP-binding</keyword>
<dbReference type="SMART" id="SM00387">
    <property type="entry name" value="HATPase_c"/>
    <property type="match status" value="1"/>
</dbReference>
<dbReference type="GO" id="GO:0005524">
    <property type="term" value="F:ATP binding"/>
    <property type="evidence" value="ECO:0007669"/>
    <property type="project" value="UniProtKB-KW"/>
</dbReference>
<keyword evidence="7" id="KW-0547">Nucleotide-binding</keyword>
<dbReference type="SUPFAM" id="SSF47384">
    <property type="entry name" value="Homodimeric domain of signal transducing histidine kinase"/>
    <property type="match status" value="1"/>
</dbReference>
<proteinExistence type="predicted"/>
<evidence type="ECO:0000256" key="1">
    <source>
        <dbReference type="ARBA" id="ARBA00000085"/>
    </source>
</evidence>
<dbReference type="Gene3D" id="1.10.287.130">
    <property type="match status" value="1"/>
</dbReference>
<dbReference type="PRINTS" id="PR00344">
    <property type="entry name" value="BCTRLSENSOR"/>
</dbReference>
<dbReference type="InterPro" id="IPR005467">
    <property type="entry name" value="His_kinase_dom"/>
</dbReference>
<organism evidence="15">
    <name type="scientific">uncultured Thermomicrobiales bacterium</name>
    <dbReference type="NCBI Taxonomy" id="1645740"/>
    <lineage>
        <taxon>Bacteria</taxon>
        <taxon>Pseudomonadati</taxon>
        <taxon>Thermomicrobiota</taxon>
        <taxon>Thermomicrobia</taxon>
        <taxon>Thermomicrobiales</taxon>
        <taxon>environmental samples</taxon>
    </lineage>
</organism>
<comment type="subcellular location">
    <subcellularLocation>
        <location evidence="2">Membrane</location>
        <topology evidence="2">Multi-pass membrane protein</topology>
    </subcellularLocation>
</comment>
<evidence type="ECO:0000256" key="11">
    <source>
        <dbReference type="ARBA" id="ARBA00023012"/>
    </source>
</evidence>
<dbReference type="Gene3D" id="3.30.450.40">
    <property type="match status" value="1"/>
</dbReference>
<keyword evidence="8 15" id="KW-0418">Kinase</keyword>
<keyword evidence="15" id="KW-0813">Transport</keyword>
<accession>A0A6J4U6L8</accession>
<dbReference type="SMART" id="SM00065">
    <property type="entry name" value="GAF"/>
    <property type="match status" value="1"/>
</dbReference>
<keyword evidence="5 15" id="KW-0808">Transferase</keyword>
<evidence type="ECO:0000256" key="10">
    <source>
        <dbReference type="ARBA" id="ARBA00022989"/>
    </source>
</evidence>
<keyword evidence="10 13" id="KW-1133">Transmembrane helix</keyword>
<evidence type="ECO:0000256" key="4">
    <source>
        <dbReference type="ARBA" id="ARBA00022553"/>
    </source>
</evidence>
<keyword evidence="11" id="KW-0902">Two-component regulatory system</keyword>
<dbReference type="InterPro" id="IPR003018">
    <property type="entry name" value="GAF"/>
</dbReference>
<keyword evidence="12 13" id="KW-0472">Membrane</keyword>
<evidence type="ECO:0000256" key="9">
    <source>
        <dbReference type="ARBA" id="ARBA00022840"/>
    </source>
</evidence>
<dbReference type="InterPro" id="IPR036097">
    <property type="entry name" value="HisK_dim/P_sf"/>
</dbReference>
<dbReference type="Pfam" id="PF00512">
    <property type="entry name" value="HisKA"/>
    <property type="match status" value="1"/>
</dbReference>
<evidence type="ECO:0000256" key="5">
    <source>
        <dbReference type="ARBA" id="ARBA00022679"/>
    </source>
</evidence>
<dbReference type="SUPFAM" id="SSF55874">
    <property type="entry name" value="ATPase domain of HSP90 chaperone/DNA topoisomerase II/histidine kinase"/>
    <property type="match status" value="1"/>
</dbReference>
<keyword evidence="15" id="KW-0407">Ion channel</keyword>
<keyword evidence="15" id="KW-0406">Ion transport</keyword>
<keyword evidence="4" id="KW-0597">Phosphoprotein</keyword>
<evidence type="ECO:0000256" key="3">
    <source>
        <dbReference type="ARBA" id="ARBA00012438"/>
    </source>
</evidence>
<protein>
    <recommendedName>
        <fullName evidence="3">histidine kinase</fullName>
        <ecNumber evidence="3">2.7.13.3</ecNumber>
    </recommendedName>
</protein>
<dbReference type="InterPro" id="IPR038318">
    <property type="entry name" value="KdpD_sf"/>
</dbReference>
<evidence type="ECO:0000313" key="15">
    <source>
        <dbReference type="EMBL" id="CAA9542029.1"/>
    </source>
</evidence>
<dbReference type="InterPro" id="IPR004358">
    <property type="entry name" value="Sig_transdc_His_kin-like_C"/>
</dbReference>
<dbReference type="FunFam" id="3.30.565.10:FF:000042">
    <property type="entry name" value="Two-component sensor histidine kinase KdpD"/>
    <property type="match status" value="1"/>
</dbReference>
<evidence type="ECO:0000256" key="13">
    <source>
        <dbReference type="SAM" id="Phobius"/>
    </source>
</evidence>
<dbReference type="SUPFAM" id="SSF55781">
    <property type="entry name" value="GAF domain-like"/>
    <property type="match status" value="1"/>
</dbReference>
<evidence type="ECO:0000256" key="6">
    <source>
        <dbReference type="ARBA" id="ARBA00022692"/>
    </source>
</evidence>
<dbReference type="Pfam" id="PF02518">
    <property type="entry name" value="HATPase_c"/>
    <property type="match status" value="1"/>
</dbReference>
<dbReference type="InterPro" id="IPR052023">
    <property type="entry name" value="Histidine_kinase_KdpD"/>
</dbReference>
<dbReference type="GO" id="GO:0000155">
    <property type="term" value="F:phosphorelay sensor kinase activity"/>
    <property type="evidence" value="ECO:0007669"/>
    <property type="project" value="InterPro"/>
</dbReference>
<dbReference type="AlphaFoldDB" id="A0A6J4U6L8"/>
<reference evidence="15" key="1">
    <citation type="submission" date="2020-02" db="EMBL/GenBank/DDBJ databases">
        <authorList>
            <person name="Meier V. D."/>
        </authorList>
    </citation>
    <scope>NUCLEOTIDE SEQUENCE</scope>
    <source>
        <strain evidence="15">AVDCRST_MAG33</strain>
    </source>
</reference>
<dbReference type="PROSITE" id="PS50109">
    <property type="entry name" value="HIS_KIN"/>
    <property type="match status" value="1"/>
</dbReference>
<feature type="domain" description="Histidine kinase" evidence="14">
    <location>
        <begin position="354"/>
        <end position="572"/>
    </location>
</feature>
<dbReference type="Gene3D" id="1.20.120.620">
    <property type="entry name" value="Backbone structure of the membrane domain of e. Coli histidine kinase receptor kdpd"/>
    <property type="match status" value="1"/>
</dbReference>
<comment type="catalytic activity">
    <reaction evidence="1">
        <text>ATP + protein L-histidine = ADP + protein N-phospho-L-histidine.</text>
        <dbReference type="EC" id="2.7.13.3"/>
    </reaction>
</comment>
<dbReference type="GO" id="GO:0042802">
    <property type="term" value="F:identical protein binding"/>
    <property type="evidence" value="ECO:0007669"/>
    <property type="project" value="UniProtKB-ARBA"/>
</dbReference>
<dbReference type="Pfam" id="PF13493">
    <property type="entry name" value="DUF4118"/>
    <property type="match status" value="1"/>
</dbReference>
<dbReference type="InterPro" id="IPR003594">
    <property type="entry name" value="HATPase_dom"/>
</dbReference>
<evidence type="ECO:0000256" key="2">
    <source>
        <dbReference type="ARBA" id="ARBA00004141"/>
    </source>
</evidence>
<dbReference type="EMBL" id="CADCWK010000009">
    <property type="protein sequence ID" value="CAA9542029.1"/>
    <property type="molecule type" value="Genomic_DNA"/>
</dbReference>
<evidence type="ECO:0000256" key="12">
    <source>
        <dbReference type="ARBA" id="ARBA00023136"/>
    </source>
</evidence>
<evidence type="ECO:0000256" key="7">
    <source>
        <dbReference type="ARBA" id="ARBA00022741"/>
    </source>
</evidence>
<dbReference type="PANTHER" id="PTHR45569">
    <property type="entry name" value="SENSOR PROTEIN KDPD"/>
    <property type="match status" value="1"/>
</dbReference>
<evidence type="ECO:0000256" key="8">
    <source>
        <dbReference type="ARBA" id="ARBA00022777"/>
    </source>
</evidence>
<sequence length="589" mass="63945">MSEHRARWPDGIVSRVGSSLAPVSVRVRGPWSRVERLRDDPARWPAYAAAVAISLGVVALLLPLREALGPVNILLLFVAVSIGTALILGSGPAAAASVFGFVVVNFLFIEPYYSISIDAPNYILALVIYLGVSLVTGQLVARLTQRTQQALREQRRVSLLYDLNTALIGDVTLDAMLDTIVQQVVTVYGSDRGRILLPVDDPASDAGDDTGTGPRELVVRATAPRSAGDRTVDRQSLAMATWAMEHRRPAGRRVAGRRLRAPHGAGRLPVVVQTIRNQDDVLYLPILDQHQVIGVLEVTGRPGGGRFSPEDERLLATFAGQAALAIDRARLAEEASRAQVLAQSDELKSALLSAVSHDLRTPLSAIKASATSLLDDQVQWRDEDRREFLLAIDEETDRLTLMVGNLLDLSRIEGGALRPDREWYDIDELVRDVATRLRHRAGSSADRIALDIEPDLPVVWFDYVEIAQVLMNLGENAIKYTPPGSPIEIRARRRGDDIELAVADHGAGIAPAIQRRLFDRFYRGSAEGTIISGSGIGLTICKGLVEAHGGRIWVESAPGHGSTFRFTLPIAPPGSADAPLPTDQEVLAR</sequence>
<dbReference type="GO" id="GO:0005886">
    <property type="term" value="C:plasma membrane"/>
    <property type="evidence" value="ECO:0007669"/>
    <property type="project" value="TreeGrafter"/>
</dbReference>
<dbReference type="EC" id="2.7.13.3" evidence="3"/>
<dbReference type="SMART" id="SM00388">
    <property type="entry name" value="HisKA"/>
    <property type="match status" value="1"/>
</dbReference>
<dbReference type="InterPro" id="IPR029016">
    <property type="entry name" value="GAF-like_dom_sf"/>
</dbReference>
<dbReference type="InterPro" id="IPR025201">
    <property type="entry name" value="KdpD_TM"/>
</dbReference>
<keyword evidence="6 13" id="KW-0812">Transmembrane</keyword>
<feature type="transmembrane region" description="Helical" evidence="13">
    <location>
        <begin position="71"/>
        <end position="88"/>
    </location>
</feature>
<dbReference type="CDD" id="cd00082">
    <property type="entry name" value="HisKA"/>
    <property type="match status" value="1"/>
</dbReference>
<dbReference type="CDD" id="cd00075">
    <property type="entry name" value="HATPase"/>
    <property type="match status" value="1"/>
</dbReference>
<dbReference type="PANTHER" id="PTHR45569:SF1">
    <property type="entry name" value="SENSOR PROTEIN KDPD"/>
    <property type="match status" value="1"/>
</dbReference>
<name>A0A6J4U6L8_9BACT</name>
<dbReference type="Pfam" id="PF01590">
    <property type="entry name" value="GAF"/>
    <property type="match status" value="1"/>
</dbReference>
<dbReference type="GO" id="GO:0034220">
    <property type="term" value="P:monoatomic ion transmembrane transport"/>
    <property type="evidence" value="ECO:0007669"/>
    <property type="project" value="UniProtKB-KW"/>
</dbReference>
<dbReference type="InterPro" id="IPR003661">
    <property type="entry name" value="HisK_dim/P_dom"/>
</dbReference>
<gene>
    <name evidence="15" type="ORF">AVDCRST_MAG33-108</name>
</gene>
<feature type="transmembrane region" description="Helical" evidence="13">
    <location>
        <begin position="94"/>
        <end position="115"/>
    </location>
</feature>
<evidence type="ECO:0000259" key="14">
    <source>
        <dbReference type="PROSITE" id="PS50109"/>
    </source>
</evidence>
<dbReference type="Gene3D" id="3.30.565.10">
    <property type="entry name" value="Histidine kinase-like ATPase, C-terminal domain"/>
    <property type="match status" value="1"/>
</dbReference>
<dbReference type="InterPro" id="IPR036890">
    <property type="entry name" value="HATPase_C_sf"/>
</dbReference>